<dbReference type="PANTHER" id="PTHR34040:SF2">
    <property type="entry name" value="FLAGELLAR BIOSYNTHETIC PROTEIN FLIQ"/>
    <property type="match status" value="1"/>
</dbReference>
<proteinExistence type="inferred from homology"/>
<dbReference type="Proteomes" id="UP000199197">
    <property type="component" value="Unassembled WGS sequence"/>
</dbReference>
<keyword evidence="11" id="KW-1185">Reference proteome</keyword>
<evidence type="ECO:0000313" key="11">
    <source>
        <dbReference type="Proteomes" id="UP000199197"/>
    </source>
</evidence>
<protein>
    <recommendedName>
        <fullName evidence="3 9">Flagellar biosynthetic protein FliQ</fullName>
    </recommendedName>
</protein>
<keyword evidence="4 9" id="KW-1003">Cell membrane</keyword>
<keyword evidence="5 9" id="KW-0812">Transmembrane</keyword>
<keyword evidence="10" id="KW-0966">Cell projection</keyword>
<keyword evidence="6 9" id="KW-1133">Transmembrane helix</keyword>
<dbReference type="PIRSF" id="PIRSF004669">
    <property type="entry name" value="FliQ"/>
    <property type="match status" value="1"/>
</dbReference>
<gene>
    <name evidence="9" type="primary">fliQ</name>
    <name evidence="10" type="ORF">JGI23_00731</name>
</gene>
<dbReference type="GO" id="GO:0044780">
    <property type="term" value="P:bacterial-type flagellum assembly"/>
    <property type="evidence" value="ECO:0007669"/>
    <property type="project" value="InterPro"/>
</dbReference>
<evidence type="ECO:0000256" key="1">
    <source>
        <dbReference type="ARBA" id="ARBA00004651"/>
    </source>
</evidence>
<dbReference type="EMBL" id="CZVW01000006">
    <property type="protein sequence ID" value="CUS99778.1"/>
    <property type="molecule type" value="Genomic_DNA"/>
</dbReference>
<comment type="similarity">
    <text evidence="2 9">Belongs to the FliQ/MopD/SpaQ family.</text>
</comment>
<evidence type="ECO:0000256" key="8">
    <source>
        <dbReference type="ARBA" id="ARBA00023143"/>
    </source>
</evidence>
<keyword evidence="10" id="KW-0282">Flagellum</keyword>
<sequence length="89" mass="9862">MTEQFIIHLARETFFTAFLVSAPVLIASAIVGLIISIFQSATSINEMTLSFVPKLIVIAVVLVIALPWIIDVMISFTKELFNQIPNIAR</sequence>
<feature type="transmembrane region" description="Helical" evidence="9">
    <location>
        <begin position="51"/>
        <end position="70"/>
    </location>
</feature>
<keyword evidence="10" id="KW-0969">Cilium</keyword>
<name>A0A0P1MUY1_9BACT</name>
<dbReference type="GO" id="GO:0005886">
    <property type="term" value="C:plasma membrane"/>
    <property type="evidence" value="ECO:0007669"/>
    <property type="project" value="UniProtKB-SubCell"/>
</dbReference>
<evidence type="ECO:0000256" key="7">
    <source>
        <dbReference type="ARBA" id="ARBA00023136"/>
    </source>
</evidence>
<evidence type="ECO:0000313" key="10">
    <source>
        <dbReference type="EMBL" id="CUS99778.1"/>
    </source>
</evidence>
<comment type="subcellular location">
    <subcellularLocation>
        <location evidence="1 9">Cell membrane</location>
        <topology evidence="1">Multi-pass membrane protein</topology>
    </subcellularLocation>
    <subcellularLocation>
        <location evidence="9">Bacterial flagellum basal body</location>
    </subcellularLocation>
</comment>
<dbReference type="OrthoDB" id="9806440at2"/>
<keyword evidence="7 9" id="KW-0472">Membrane</keyword>
<evidence type="ECO:0000256" key="5">
    <source>
        <dbReference type="ARBA" id="ARBA00022692"/>
    </source>
</evidence>
<feature type="transmembrane region" description="Helical" evidence="9">
    <location>
        <begin position="12"/>
        <end position="39"/>
    </location>
</feature>
<dbReference type="GO" id="GO:0009425">
    <property type="term" value="C:bacterial-type flagellum basal body"/>
    <property type="evidence" value="ECO:0007669"/>
    <property type="project" value="UniProtKB-SubCell"/>
</dbReference>
<dbReference type="PRINTS" id="PR00952">
    <property type="entry name" value="TYPE3IMQPROT"/>
</dbReference>
<dbReference type="Pfam" id="PF01313">
    <property type="entry name" value="Bac_export_3"/>
    <property type="match status" value="1"/>
</dbReference>
<dbReference type="NCBIfam" id="TIGR01402">
    <property type="entry name" value="fliQ"/>
    <property type="match status" value="1"/>
</dbReference>
<evidence type="ECO:0000256" key="9">
    <source>
        <dbReference type="RuleBase" id="RU364090"/>
    </source>
</evidence>
<dbReference type="GO" id="GO:0009306">
    <property type="term" value="P:protein secretion"/>
    <property type="evidence" value="ECO:0007669"/>
    <property type="project" value="InterPro"/>
</dbReference>
<evidence type="ECO:0000256" key="6">
    <source>
        <dbReference type="ARBA" id="ARBA00022989"/>
    </source>
</evidence>
<dbReference type="PANTHER" id="PTHR34040">
    <property type="entry name" value="FLAGELLAR BIOSYNTHETIC PROTEIN FLIQ"/>
    <property type="match status" value="1"/>
</dbReference>
<comment type="function">
    <text evidence="9">Role in flagellar biosynthesis.</text>
</comment>
<evidence type="ECO:0000256" key="2">
    <source>
        <dbReference type="ARBA" id="ARBA00006156"/>
    </source>
</evidence>
<dbReference type="InterPro" id="IPR002191">
    <property type="entry name" value="Bac_export_3"/>
</dbReference>
<organism evidence="10 11">
    <name type="scientific">Candidatus Chryseopegocella kryptomonas</name>
    <dbReference type="NCBI Taxonomy" id="1633643"/>
    <lineage>
        <taxon>Bacteria</taxon>
        <taxon>Pseudomonadati</taxon>
        <taxon>Candidatus Kryptoniota</taxon>
        <taxon>Candidatus Chryseopegocella</taxon>
    </lineage>
</organism>
<evidence type="ECO:0000256" key="3">
    <source>
        <dbReference type="ARBA" id="ARBA00021718"/>
    </source>
</evidence>
<reference evidence="11" key="1">
    <citation type="submission" date="2015-11" db="EMBL/GenBank/DDBJ databases">
        <authorList>
            <person name="Varghese N."/>
        </authorList>
    </citation>
    <scope>NUCLEOTIDE SEQUENCE [LARGE SCALE GENOMIC DNA]</scope>
    <source>
        <strain evidence="11">JGI-23</strain>
    </source>
</reference>
<evidence type="ECO:0000256" key="4">
    <source>
        <dbReference type="ARBA" id="ARBA00022475"/>
    </source>
</evidence>
<keyword evidence="8 9" id="KW-0975">Bacterial flagellum</keyword>
<dbReference type="RefSeq" id="WP_092348667.1">
    <property type="nucleotide sequence ID" value="NZ_CZVW01000006.1"/>
</dbReference>
<dbReference type="AlphaFoldDB" id="A0A0P1MUY1"/>
<dbReference type="InterPro" id="IPR006305">
    <property type="entry name" value="FliQ"/>
</dbReference>
<accession>A0A0P1MUY1</accession>